<keyword evidence="1" id="KW-1133">Transmembrane helix</keyword>
<comment type="caution">
    <text evidence="2">The sequence shown here is derived from an EMBL/GenBank/DDBJ whole genome shotgun (WGS) entry which is preliminary data.</text>
</comment>
<feature type="transmembrane region" description="Helical" evidence="1">
    <location>
        <begin position="7"/>
        <end position="36"/>
    </location>
</feature>
<gene>
    <name evidence="2" type="ORF">CLIT_4c00700</name>
</gene>
<proteinExistence type="predicted"/>
<dbReference type="eggNOG" id="ENOG502ZHVU">
    <property type="taxonomic scope" value="Bacteria"/>
</dbReference>
<evidence type="ECO:0000256" key="1">
    <source>
        <dbReference type="SAM" id="Phobius"/>
    </source>
</evidence>
<keyword evidence="1" id="KW-0812">Transmembrane</keyword>
<evidence type="ECO:0000313" key="3">
    <source>
        <dbReference type="Proteomes" id="UP000027946"/>
    </source>
</evidence>
<dbReference type="OrthoDB" id="9965174at2"/>
<protein>
    <submittedName>
        <fullName evidence="2">Uncharacterized protein</fullName>
    </submittedName>
</protein>
<keyword evidence="1" id="KW-0472">Membrane</keyword>
<organism evidence="2 3">
    <name type="scientific">Peptoclostridium litorale DSM 5388</name>
    <dbReference type="NCBI Taxonomy" id="1121324"/>
    <lineage>
        <taxon>Bacteria</taxon>
        <taxon>Bacillati</taxon>
        <taxon>Bacillota</taxon>
        <taxon>Clostridia</taxon>
        <taxon>Peptostreptococcales</taxon>
        <taxon>Peptoclostridiaceae</taxon>
        <taxon>Peptoclostridium</taxon>
    </lineage>
</organism>
<evidence type="ECO:0000313" key="2">
    <source>
        <dbReference type="EMBL" id="KDR96233.1"/>
    </source>
</evidence>
<reference evidence="2 3" key="1">
    <citation type="submission" date="2014-03" db="EMBL/GenBank/DDBJ databases">
        <title>Genome sequence of Clostridium litorale W6, DSM 5388.</title>
        <authorList>
            <person name="Poehlein A."/>
            <person name="Jagirdar A."/>
            <person name="Khonsari B."/>
            <person name="Chibani C.M."/>
            <person name="Gutierrez Gutierrez D.A."/>
            <person name="Davydova E."/>
            <person name="Alghaithi H.S."/>
            <person name="Nair K.P."/>
            <person name="Dhamotharan K."/>
            <person name="Chandran L."/>
            <person name="G W."/>
            <person name="Daniel R."/>
        </authorList>
    </citation>
    <scope>NUCLEOTIDE SEQUENCE [LARGE SCALE GENOMIC DNA]</scope>
    <source>
        <strain evidence="2 3">W6</strain>
    </source>
</reference>
<feature type="transmembrane region" description="Helical" evidence="1">
    <location>
        <begin position="48"/>
        <end position="71"/>
    </location>
</feature>
<keyword evidence="3" id="KW-1185">Reference proteome</keyword>
<dbReference type="RefSeq" id="WP_038261921.1">
    <property type="nucleotide sequence ID" value="NZ_FSRH01000009.1"/>
</dbReference>
<name>A0A069RHH5_PEPLI</name>
<sequence length="93" mass="10242">MILKISAILWSLIGFFTGSIEVFFAGGVACIALDIIKLSIGASNMWTVFLTYTAGYIFIGSWAGILFASIINNTVEMITPRIKELQSYRAELK</sequence>
<dbReference type="EMBL" id="JJMM01000004">
    <property type="protein sequence ID" value="KDR96233.1"/>
    <property type="molecule type" value="Genomic_DNA"/>
</dbReference>
<dbReference type="AlphaFoldDB" id="A0A069RHH5"/>
<dbReference type="Proteomes" id="UP000027946">
    <property type="component" value="Unassembled WGS sequence"/>
</dbReference>
<accession>A0A069RHH5</accession>